<evidence type="ECO:0000256" key="8">
    <source>
        <dbReference type="ARBA" id="ARBA00032024"/>
    </source>
</evidence>
<dbReference type="InterPro" id="IPR013752">
    <property type="entry name" value="KPA_reductase"/>
</dbReference>
<dbReference type="InterPro" id="IPR008927">
    <property type="entry name" value="6-PGluconate_DH-like_C_sf"/>
</dbReference>
<dbReference type="InterPro" id="IPR036291">
    <property type="entry name" value="NAD(P)-bd_dom_sf"/>
</dbReference>
<reference evidence="14" key="1">
    <citation type="submission" date="2023-07" db="EMBL/GenBank/DDBJ databases">
        <title>Study on multiphase classification of strain Alteromonas salexigens isolated from the Yellow Sea.</title>
        <authorList>
            <person name="Sun L."/>
        </authorList>
    </citation>
    <scope>NUCLEOTIDE SEQUENCE [LARGE SCALE GENOMIC DNA]</scope>
    <source>
        <strain evidence="14">ASW11-19</strain>
    </source>
</reference>
<keyword evidence="6 10" id="KW-0521">NADP</keyword>
<accession>A0ABT2VP69</accession>
<comment type="caution">
    <text evidence="13">The sequence shown here is derived from an EMBL/GenBank/DDBJ whole genome shotgun (WGS) entry which is preliminary data.</text>
</comment>
<dbReference type="NCBIfam" id="TIGR00745">
    <property type="entry name" value="apbA_panE"/>
    <property type="match status" value="1"/>
</dbReference>
<evidence type="ECO:0000256" key="2">
    <source>
        <dbReference type="ARBA" id="ARBA00007870"/>
    </source>
</evidence>
<keyword evidence="7 10" id="KW-0560">Oxidoreductase</keyword>
<feature type="domain" description="Ketopantoate reductase C-terminal" evidence="12">
    <location>
        <begin position="174"/>
        <end position="294"/>
    </location>
</feature>
<keyword evidence="5 10" id="KW-0566">Pantothenate biosynthesis</keyword>
<evidence type="ECO:0000313" key="13">
    <source>
        <dbReference type="EMBL" id="MCU7555108.1"/>
    </source>
</evidence>
<dbReference type="Pfam" id="PF02558">
    <property type="entry name" value="ApbA"/>
    <property type="match status" value="1"/>
</dbReference>
<dbReference type="EMBL" id="JAOTJC010000008">
    <property type="protein sequence ID" value="MCU7555108.1"/>
    <property type="molecule type" value="Genomic_DNA"/>
</dbReference>
<keyword evidence="14" id="KW-1185">Reference proteome</keyword>
<dbReference type="RefSeq" id="WP_262994444.1">
    <property type="nucleotide sequence ID" value="NZ_JAOTJC010000008.1"/>
</dbReference>
<evidence type="ECO:0000256" key="9">
    <source>
        <dbReference type="ARBA" id="ARBA00048793"/>
    </source>
</evidence>
<gene>
    <name evidence="13" type="ORF">OCL06_10915</name>
</gene>
<dbReference type="Gene3D" id="3.40.50.720">
    <property type="entry name" value="NAD(P)-binding Rossmann-like Domain"/>
    <property type="match status" value="1"/>
</dbReference>
<dbReference type="InterPro" id="IPR013332">
    <property type="entry name" value="KPR_N"/>
</dbReference>
<evidence type="ECO:0000256" key="6">
    <source>
        <dbReference type="ARBA" id="ARBA00022857"/>
    </source>
</evidence>
<dbReference type="PANTHER" id="PTHR43765">
    <property type="entry name" value="2-DEHYDROPANTOATE 2-REDUCTASE-RELATED"/>
    <property type="match status" value="1"/>
</dbReference>
<comment type="catalytic activity">
    <reaction evidence="9 10">
        <text>(R)-pantoate + NADP(+) = 2-dehydropantoate + NADPH + H(+)</text>
        <dbReference type="Rhea" id="RHEA:16233"/>
        <dbReference type="ChEBI" id="CHEBI:11561"/>
        <dbReference type="ChEBI" id="CHEBI:15378"/>
        <dbReference type="ChEBI" id="CHEBI:15980"/>
        <dbReference type="ChEBI" id="CHEBI:57783"/>
        <dbReference type="ChEBI" id="CHEBI:58349"/>
        <dbReference type="EC" id="1.1.1.169"/>
    </reaction>
</comment>
<dbReference type="InterPro" id="IPR003710">
    <property type="entry name" value="ApbA"/>
</dbReference>
<name>A0ABT2VP69_9ALTE</name>
<comment type="similarity">
    <text evidence="2 10">Belongs to the ketopantoate reductase family.</text>
</comment>
<comment type="function">
    <text evidence="10">Catalyzes the NADPH-dependent reduction of ketopantoate into pantoic acid.</text>
</comment>
<evidence type="ECO:0000256" key="1">
    <source>
        <dbReference type="ARBA" id="ARBA00004994"/>
    </source>
</evidence>
<evidence type="ECO:0000256" key="5">
    <source>
        <dbReference type="ARBA" id="ARBA00022655"/>
    </source>
</evidence>
<dbReference type="Proteomes" id="UP001209257">
    <property type="component" value="Unassembled WGS sequence"/>
</dbReference>
<dbReference type="InterPro" id="IPR013328">
    <property type="entry name" value="6PGD_dom2"/>
</dbReference>
<evidence type="ECO:0000256" key="4">
    <source>
        <dbReference type="ARBA" id="ARBA00019465"/>
    </source>
</evidence>
<evidence type="ECO:0000256" key="3">
    <source>
        <dbReference type="ARBA" id="ARBA00013014"/>
    </source>
</evidence>
<dbReference type="PANTHER" id="PTHR43765:SF2">
    <property type="entry name" value="2-DEHYDROPANTOATE 2-REDUCTASE"/>
    <property type="match status" value="1"/>
</dbReference>
<dbReference type="SUPFAM" id="SSF48179">
    <property type="entry name" value="6-phosphogluconate dehydrogenase C-terminal domain-like"/>
    <property type="match status" value="1"/>
</dbReference>
<dbReference type="Pfam" id="PF08546">
    <property type="entry name" value="ApbA_C"/>
    <property type="match status" value="1"/>
</dbReference>
<dbReference type="Gene3D" id="1.10.1040.10">
    <property type="entry name" value="N-(1-d-carboxylethyl)-l-norvaline Dehydrogenase, domain 2"/>
    <property type="match status" value="1"/>
</dbReference>
<evidence type="ECO:0000256" key="7">
    <source>
        <dbReference type="ARBA" id="ARBA00023002"/>
    </source>
</evidence>
<comment type="pathway">
    <text evidence="1 10">Cofactor biosynthesis; (R)-pantothenate biosynthesis; (R)-pantoate from 3-methyl-2-oxobutanoate: step 2/2.</text>
</comment>
<evidence type="ECO:0000259" key="12">
    <source>
        <dbReference type="Pfam" id="PF08546"/>
    </source>
</evidence>
<protein>
    <recommendedName>
        <fullName evidence="4 10">2-dehydropantoate 2-reductase</fullName>
        <ecNumber evidence="3 10">1.1.1.169</ecNumber>
    </recommendedName>
    <alternativeName>
        <fullName evidence="8 10">Ketopantoate reductase</fullName>
    </alternativeName>
</protein>
<feature type="domain" description="Ketopantoate reductase N-terminal" evidence="11">
    <location>
        <begin position="5"/>
        <end position="144"/>
    </location>
</feature>
<evidence type="ECO:0000259" key="11">
    <source>
        <dbReference type="Pfam" id="PF02558"/>
    </source>
</evidence>
<dbReference type="InterPro" id="IPR050838">
    <property type="entry name" value="Ketopantoate_reductase"/>
</dbReference>
<proteinExistence type="inferred from homology"/>
<evidence type="ECO:0000313" key="14">
    <source>
        <dbReference type="Proteomes" id="UP001209257"/>
    </source>
</evidence>
<evidence type="ECO:0000256" key="10">
    <source>
        <dbReference type="RuleBase" id="RU362068"/>
    </source>
</evidence>
<dbReference type="EC" id="1.1.1.169" evidence="3 10"/>
<organism evidence="13 14">
    <name type="scientific">Alteromonas salexigens</name>
    <dbReference type="NCBI Taxonomy" id="2982530"/>
    <lineage>
        <taxon>Bacteria</taxon>
        <taxon>Pseudomonadati</taxon>
        <taxon>Pseudomonadota</taxon>
        <taxon>Gammaproteobacteria</taxon>
        <taxon>Alteromonadales</taxon>
        <taxon>Alteromonadaceae</taxon>
        <taxon>Alteromonas/Salinimonas group</taxon>
        <taxon>Alteromonas</taxon>
    </lineage>
</organism>
<sequence length="297" mass="32167">MRLNIVGQGAIGSLIAAQAYHTSVPCRVFTRANGPRIKVSLFQGISITLPEAFAESAKLTQNDCLLLPLKVHQLHAALKQWQPFLHPDSPVVLLHNGMGGYEAAQELGIVQPIYSVTTRQAAMKVSSRETRQTGMGESLIGRWARPGEPDAHDKSVLKLLSACLPELHWHPQVAQAFWNKLAINAVINPLTALNDIQNGGLLSPAYQQLIARLSGEIAQVISACSHPLSASELQAQIYQVARATADNYSSMHQDVAHQRPTEIAGINGYLIAQAKKKGIDVPANALLVSQIHALTQQ</sequence>
<dbReference type="SUPFAM" id="SSF51735">
    <property type="entry name" value="NAD(P)-binding Rossmann-fold domains"/>
    <property type="match status" value="1"/>
</dbReference>